<keyword evidence="1" id="KW-1133">Transmembrane helix</keyword>
<dbReference type="STRING" id="29349.CLOTH_12390"/>
<sequence>MLEFIRKEFMLLLMSFMPIIELRGAIPYGIALGFNPIHVYITCLIGSILPSPIIILTFRHILKWVKSNKYLYKIGHYIDIKINRKGKNVKKYKMIGLMLFVALPIPSTGVWSGSMIASILKFRIKDALISITIGNIIAGLIVLALSYHLI</sequence>
<feature type="transmembrane region" description="Helical" evidence="1">
    <location>
        <begin position="9"/>
        <end position="31"/>
    </location>
</feature>
<proteinExistence type="predicted"/>
<dbReference type="AlphaFoldDB" id="A0A1V4I7W3"/>
<accession>A0A1V4I7W3</accession>
<keyword evidence="3" id="KW-1185">Reference proteome</keyword>
<protein>
    <submittedName>
        <fullName evidence="2">Putative small multi-drug export protein</fullName>
    </submittedName>
</protein>
<gene>
    <name evidence="2" type="ORF">CLOTH_12390</name>
</gene>
<keyword evidence="1" id="KW-0472">Membrane</keyword>
<organism evidence="2 3">
    <name type="scientific">Alkalithermobacter paradoxus</name>
    <dbReference type="NCBI Taxonomy" id="29349"/>
    <lineage>
        <taxon>Bacteria</taxon>
        <taxon>Bacillati</taxon>
        <taxon>Bacillota</taxon>
        <taxon>Clostridia</taxon>
        <taxon>Peptostreptococcales</taxon>
        <taxon>Tepidibacteraceae</taxon>
        <taxon>Alkalithermobacter</taxon>
    </lineage>
</organism>
<evidence type="ECO:0000313" key="3">
    <source>
        <dbReference type="Proteomes" id="UP000190140"/>
    </source>
</evidence>
<feature type="transmembrane region" description="Helical" evidence="1">
    <location>
        <begin position="94"/>
        <end position="116"/>
    </location>
</feature>
<dbReference type="Proteomes" id="UP000190140">
    <property type="component" value="Unassembled WGS sequence"/>
</dbReference>
<comment type="caution">
    <text evidence="2">The sequence shown here is derived from an EMBL/GenBank/DDBJ whole genome shotgun (WGS) entry which is preliminary data.</text>
</comment>
<dbReference type="Pfam" id="PF06695">
    <property type="entry name" value="Sm_multidrug_ex"/>
    <property type="match status" value="1"/>
</dbReference>
<dbReference type="PANTHER" id="PTHR36007:SF2">
    <property type="entry name" value="TRANSPORT PROTEIN-RELATED"/>
    <property type="match status" value="1"/>
</dbReference>
<evidence type="ECO:0000256" key="1">
    <source>
        <dbReference type="SAM" id="Phobius"/>
    </source>
</evidence>
<dbReference type="RefSeq" id="WP_331722029.1">
    <property type="nucleotide sequence ID" value="NZ_MZGW01000003.1"/>
</dbReference>
<feature type="transmembrane region" description="Helical" evidence="1">
    <location>
        <begin position="37"/>
        <end position="58"/>
    </location>
</feature>
<keyword evidence="1" id="KW-0812">Transmembrane</keyword>
<feature type="transmembrane region" description="Helical" evidence="1">
    <location>
        <begin position="128"/>
        <end position="149"/>
    </location>
</feature>
<evidence type="ECO:0000313" key="2">
    <source>
        <dbReference type="EMBL" id="OPJ56061.1"/>
    </source>
</evidence>
<dbReference type="InterPro" id="IPR009577">
    <property type="entry name" value="Sm_multidrug_ex"/>
</dbReference>
<name>A0A1V4I7W3_9FIRM</name>
<dbReference type="EMBL" id="MZGW01000003">
    <property type="protein sequence ID" value="OPJ56061.1"/>
    <property type="molecule type" value="Genomic_DNA"/>
</dbReference>
<dbReference type="PANTHER" id="PTHR36007">
    <property type="entry name" value="TRANSPORT PROTEIN-RELATED"/>
    <property type="match status" value="1"/>
</dbReference>
<reference evidence="2 3" key="1">
    <citation type="submission" date="2017-03" db="EMBL/GenBank/DDBJ databases">
        <title>Genome sequence of Clostridium thermoalcaliphilum DSM 7309.</title>
        <authorList>
            <person name="Poehlein A."/>
            <person name="Daniel R."/>
        </authorList>
    </citation>
    <scope>NUCLEOTIDE SEQUENCE [LARGE SCALE GENOMIC DNA]</scope>
    <source>
        <strain evidence="2 3">DSM 7309</strain>
    </source>
</reference>